<accession>A0ABX7K7B1</accession>
<name>A0ABX7K7B1_9SPHN</name>
<evidence type="ECO:0000313" key="4">
    <source>
        <dbReference type="Proteomes" id="UP000663637"/>
    </source>
</evidence>
<feature type="domain" description="HTH-type transcriptional regulator AraC-type N-terminal" evidence="2">
    <location>
        <begin position="2"/>
        <end position="56"/>
    </location>
</feature>
<proteinExistence type="predicted"/>
<feature type="region of interest" description="Disordered" evidence="1">
    <location>
        <begin position="1"/>
        <end position="21"/>
    </location>
</feature>
<dbReference type="InterPro" id="IPR032687">
    <property type="entry name" value="AraC-type_N"/>
</dbReference>
<dbReference type="RefSeq" id="WP_205441082.1">
    <property type="nucleotide sequence ID" value="NZ_CP061510.1"/>
</dbReference>
<gene>
    <name evidence="3" type="ORF">IDJ81_10570</name>
</gene>
<protein>
    <submittedName>
        <fullName evidence="3">AraC family transcriptional regulator ligand-binding domain-containing protein</fullName>
    </submittedName>
</protein>
<dbReference type="EMBL" id="CP061510">
    <property type="protein sequence ID" value="QSB43798.1"/>
    <property type="molecule type" value="Genomic_DNA"/>
</dbReference>
<evidence type="ECO:0000259" key="2">
    <source>
        <dbReference type="Pfam" id="PF12625"/>
    </source>
</evidence>
<keyword evidence="4" id="KW-1185">Reference proteome</keyword>
<evidence type="ECO:0000256" key="1">
    <source>
        <dbReference type="SAM" id="MobiDB-lite"/>
    </source>
</evidence>
<organism evidence="3 4">
    <name type="scientific">Tsuneonella flava</name>
    <dbReference type="NCBI Taxonomy" id="2055955"/>
    <lineage>
        <taxon>Bacteria</taxon>
        <taxon>Pseudomonadati</taxon>
        <taxon>Pseudomonadota</taxon>
        <taxon>Alphaproteobacteria</taxon>
        <taxon>Sphingomonadales</taxon>
        <taxon>Erythrobacteraceae</taxon>
        <taxon>Tsuneonella</taxon>
    </lineage>
</organism>
<evidence type="ECO:0000313" key="3">
    <source>
        <dbReference type="EMBL" id="QSB43798.1"/>
    </source>
</evidence>
<reference evidence="3 4" key="1">
    <citation type="submission" date="2020-09" db="EMBL/GenBank/DDBJ databases">
        <title>Complete genome sequence of altererythrobacter flavus SS-21NJ, isolated from Dongying oil sludge in Shandong province.</title>
        <authorList>
            <person name="Sun S."/>
            <person name="Zhang Z."/>
        </authorList>
    </citation>
    <scope>NUCLEOTIDE SEQUENCE [LARGE SCALE GENOMIC DNA]</scope>
    <source>
        <strain evidence="3 4">SS-21NJ</strain>
    </source>
</reference>
<sequence length="101" mass="10958">MVELGRRGTGQPVRPIGIEFERSGPSTDLHDTFFGCPIRFGALRNRITLASADLDRAFTDYNPELLQMLTPALSEAKQYLEVGSSFADQVQAVAGGPCEQG</sequence>
<dbReference type="Proteomes" id="UP000663637">
    <property type="component" value="Chromosome"/>
</dbReference>
<dbReference type="Pfam" id="PF12625">
    <property type="entry name" value="Arabinose_bd"/>
    <property type="match status" value="1"/>
</dbReference>